<dbReference type="InterPro" id="IPR019808">
    <property type="entry name" value="Histidine_triad_CS"/>
</dbReference>
<dbReference type="InterPro" id="IPR036265">
    <property type="entry name" value="HIT-like_sf"/>
</dbReference>
<dbReference type="HOGENOM" id="CLU_056776_3_2_9"/>
<dbReference type="EMBL" id="AFPZ01000115">
    <property type="protein sequence ID" value="EGQ20054.1"/>
    <property type="molecule type" value="Genomic_DNA"/>
</dbReference>
<dbReference type="Proteomes" id="UP000005316">
    <property type="component" value="Unassembled WGS sequence"/>
</dbReference>
<comment type="caution">
    <text evidence="5">The sequence shown here is derived from an EMBL/GenBank/DDBJ whole genome shotgun (WGS) entry which is preliminary data.</text>
</comment>
<dbReference type="PANTHER" id="PTHR46648:SF1">
    <property type="entry name" value="ADENOSINE 5'-MONOPHOSPHORAMIDASE HNT1"/>
    <property type="match status" value="1"/>
</dbReference>
<proteinExistence type="predicted"/>
<dbReference type="AlphaFoldDB" id="F9DXR6"/>
<evidence type="ECO:0000259" key="4">
    <source>
        <dbReference type="PROSITE" id="PS51084"/>
    </source>
</evidence>
<dbReference type="PRINTS" id="PR00332">
    <property type="entry name" value="HISTRIAD"/>
</dbReference>
<dbReference type="PROSITE" id="PS00892">
    <property type="entry name" value="HIT_1"/>
    <property type="match status" value="1"/>
</dbReference>
<dbReference type="InterPro" id="IPR039384">
    <property type="entry name" value="HINT"/>
</dbReference>
<evidence type="ECO:0000256" key="3">
    <source>
        <dbReference type="PROSITE-ProRule" id="PRU00464"/>
    </source>
</evidence>
<evidence type="ECO:0000313" key="6">
    <source>
        <dbReference type="Proteomes" id="UP000005316"/>
    </source>
</evidence>
<accession>F9DXR6</accession>
<dbReference type="STRING" id="759851.SAMN04244570_2621"/>
<dbReference type="PROSITE" id="PS51084">
    <property type="entry name" value="HIT_2"/>
    <property type="match status" value="1"/>
</dbReference>
<dbReference type="eggNOG" id="COG0537">
    <property type="taxonomic scope" value="Bacteria"/>
</dbReference>
<organism evidence="5 6">
    <name type="scientific">Sporosarcina newyorkensis 2681</name>
    <dbReference type="NCBI Taxonomy" id="1027292"/>
    <lineage>
        <taxon>Bacteria</taxon>
        <taxon>Bacillati</taxon>
        <taxon>Bacillota</taxon>
        <taxon>Bacilli</taxon>
        <taxon>Bacillales</taxon>
        <taxon>Caryophanaceae</taxon>
        <taxon>Sporosarcina</taxon>
    </lineage>
</organism>
<dbReference type="SUPFAM" id="SSF54197">
    <property type="entry name" value="HIT-like"/>
    <property type="match status" value="1"/>
</dbReference>
<dbReference type="CDD" id="cd01277">
    <property type="entry name" value="HINT_subgroup"/>
    <property type="match status" value="1"/>
</dbReference>
<feature type="active site" description="Tele-AMP-histidine intermediate" evidence="1">
    <location>
        <position position="105"/>
    </location>
</feature>
<dbReference type="Pfam" id="PF01230">
    <property type="entry name" value="HIT"/>
    <property type="match status" value="1"/>
</dbReference>
<name>F9DXR6_9BACL</name>
<gene>
    <name evidence="5" type="primary">hit</name>
    <name evidence="5" type="ORF">HMPREF9372_3597</name>
</gene>
<evidence type="ECO:0000256" key="2">
    <source>
        <dbReference type="PIRSR" id="PIRSR601310-3"/>
    </source>
</evidence>
<evidence type="ECO:0000313" key="5">
    <source>
        <dbReference type="EMBL" id="EGQ20054.1"/>
    </source>
</evidence>
<dbReference type="FunFam" id="3.30.428.10:FF:000007">
    <property type="entry name" value="HIT family protein"/>
    <property type="match status" value="1"/>
</dbReference>
<dbReference type="PANTHER" id="PTHR46648">
    <property type="entry name" value="HIT FAMILY PROTEIN 1"/>
    <property type="match status" value="1"/>
</dbReference>
<feature type="domain" description="HIT" evidence="4">
    <location>
        <begin position="11"/>
        <end position="119"/>
    </location>
</feature>
<dbReference type="Gene3D" id="3.30.428.10">
    <property type="entry name" value="HIT-like"/>
    <property type="match status" value="1"/>
</dbReference>
<evidence type="ECO:0000256" key="1">
    <source>
        <dbReference type="PIRSR" id="PIRSR601310-1"/>
    </source>
</evidence>
<dbReference type="InterPro" id="IPR011146">
    <property type="entry name" value="HIT-like"/>
</dbReference>
<dbReference type="GO" id="GO:0003824">
    <property type="term" value="F:catalytic activity"/>
    <property type="evidence" value="ECO:0007669"/>
    <property type="project" value="InterPro"/>
</dbReference>
<reference evidence="5 6" key="1">
    <citation type="submission" date="2011-04" db="EMBL/GenBank/DDBJ databases">
        <authorList>
            <person name="Muzny D."/>
            <person name="Qin X."/>
            <person name="Deng J."/>
            <person name="Jiang H."/>
            <person name="Liu Y."/>
            <person name="Qu J."/>
            <person name="Song X.-Z."/>
            <person name="Zhang L."/>
            <person name="Thornton R."/>
            <person name="Coyle M."/>
            <person name="Francisco L."/>
            <person name="Jackson L."/>
            <person name="Javaid M."/>
            <person name="Korchina V."/>
            <person name="Kovar C."/>
            <person name="Mata R."/>
            <person name="Mathew T."/>
            <person name="Ngo R."/>
            <person name="Nguyen L."/>
            <person name="Nguyen N."/>
            <person name="Okwuonu G."/>
            <person name="Ongeri F."/>
            <person name="Pham C."/>
            <person name="Simmons D."/>
            <person name="Wilczek-Boney K."/>
            <person name="Hale W."/>
            <person name="Jakkamsetti A."/>
            <person name="Pham P."/>
            <person name="Ruth R."/>
            <person name="San Lucas F."/>
            <person name="Warren J."/>
            <person name="Zhang J."/>
            <person name="Zhao Z."/>
            <person name="Zhou C."/>
            <person name="Zhu D."/>
            <person name="Lee S."/>
            <person name="Bess C."/>
            <person name="Blankenburg K."/>
            <person name="Forbes L."/>
            <person name="Fu Q."/>
            <person name="Gubbala S."/>
            <person name="Hirani K."/>
            <person name="Jayaseelan J.C."/>
            <person name="Lara F."/>
            <person name="Munidasa M."/>
            <person name="Palculict T."/>
            <person name="Patil S."/>
            <person name="Pu L.-L."/>
            <person name="Saada N."/>
            <person name="Tang L."/>
            <person name="Weissenberger G."/>
            <person name="Zhu Y."/>
            <person name="Hemphill L."/>
            <person name="Shang Y."/>
            <person name="Youmans B."/>
            <person name="Ayvaz T."/>
            <person name="Ross M."/>
            <person name="Santibanez J."/>
            <person name="Aqrawi P."/>
            <person name="Gross S."/>
            <person name="Joshi V."/>
            <person name="Fowler G."/>
            <person name="Nazareth L."/>
            <person name="Reid J."/>
            <person name="Worley K."/>
            <person name="Petrosino J."/>
            <person name="Highlander S."/>
            <person name="Gibbs R."/>
        </authorList>
    </citation>
    <scope>NUCLEOTIDE SEQUENCE [LARGE SCALE GENOMIC DNA]</scope>
    <source>
        <strain evidence="5 6">2681</strain>
    </source>
</reference>
<sequence>MKGSVEMTSCIFCKIVEGSIPGEKVYEDEHVIAFMDIMPVTKGHVLLIPKTHRENLYELTEEEASNLFKVAPKIANALKEEFQPVGLNLLQNNGSFAGQSVFHFHMHFIPRYDKSDGFQPEFNSKVEQFPMEVVSELANNIKLRLQA</sequence>
<protein>
    <submittedName>
        <fullName evidence="5">HIT family protein</fullName>
    </submittedName>
</protein>
<feature type="short sequence motif" description="Histidine triad motif" evidence="2 3">
    <location>
        <begin position="103"/>
        <end position="107"/>
    </location>
</feature>
<dbReference type="GO" id="GO:0009117">
    <property type="term" value="P:nucleotide metabolic process"/>
    <property type="evidence" value="ECO:0007669"/>
    <property type="project" value="TreeGrafter"/>
</dbReference>
<dbReference type="InterPro" id="IPR001310">
    <property type="entry name" value="Histidine_triad_HIT"/>
</dbReference>